<dbReference type="AlphaFoldDB" id="A0A645IPT0"/>
<protein>
    <submittedName>
        <fullName evidence="1">Uncharacterized protein</fullName>
    </submittedName>
</protein>
<evidence type="ECO:0000313" key="1">
    <source>
        <dbReference type="EMBL" id="MPN52882.1"/>
    </source>
</evidence>
<gene>
    <name evidence="1" type="ORF">SDC9_200545</name>
</gene>
<sequence>MRGDAAEFAQIHLLFENVPHLVELVDLLGLPQSNLRIRILHLVHHGFGCENLDLASIPVHQGTHVAIGAVIALISRNQGRLKCIDEDLFAYAPLLFNIAQGRHEFGIHMVNTLLVYNSRSIAR</sequence>
<reference evidence="1" key="1">
    <citation type="submission" date="2019-08" db="EMBL/GenBank/DDBJ databases">
        <authorList>
            <person name="Kucharzyk K."/>
            <person name="Murdoch R.W."/>
            <person name="Higgins S."/>
            <person name="Loffler F."/>
        </authorList>
    </citation>
    <scope>NUCLEOTIDE SEQUENCE</scope>
</reference>
<comment type="caution">
    <text evidence="1">The sequence shown here is derived from an EMBL/GenBank/DDBJ whole genome shotgun (WGS) entry which is preliminary data.</text>
</comment>
<organism evidence="1">
    <name type="scientific">bioreactor metagenome</name>
    <dbReference type="NCBI Taxonomy" id="1076179"/>
    <lineage>
        <taxon>unclassified sequences</taxon>
        <taxon>metagenomes</taxon>
        <taxon>ecological metagenomes</taxon>
    </lineage>
</organism>
<dbReference type="EMBL" id="VSSQ01119419">
    <property type="protein sequence ID" value="MPN52882.1"/>
    <property type="molecule type" value="Genomic_DNA"/>
</dbReference>
<proteinExistence type="predicted"/>
<name>A0A645IPT0_9ZZZZ</name>
<accession>A0A645IPT0</accession>